<evidence type="ECO:0008006" key="4">
    <source>
        <dbReference type="Google" id="ProtNLM"/>
    </source>
</evidence>
<proteinExistence type="predicted"/>
<evidence type="ECO:0000256" key="1">
    <source>
        <dbReference type="SAM" id="MobiDB-lite"/>
    </source>
</evidence>
<accession>A0A3N0YS63</accession>
<comment type="caution">
    <text evidence="2">The sequence shown here is derived from an EMBL/GenBank/DDBJ whole genome shotgun (WGS) entry which is preliminary data.</text>
</comment>
<evidence type="ECO:0000313" key="3">
    <source>
        <dbReference type="Proteomes" id="UP000281406"/>
    </source>
</evidence>
<dbReference type="Proteomes" id="UP000281406">
    <property type="component" value="Unassembled WGS sequence"/>
</dbReference>
<organism evidence="2 3">
    <name type="scientific">Anabarilius grahami</name>
    <name type="common">Kanglang fish</name>
    <name type="synonym">Barilius grahami</name>
    <dbReference type="NCBI Taxonomy" id="495550"/>
    <lineage>
        <taxon>Eukaryota</taxon>
        <taxon>Metazoa</taxon>
        <taxon>Chordata</taxon>
        <taxon>Craniata</taxon>
        <taxon>Vertebrata</taxon>
        <taxon>Euteleostomi</taxon>
        <taxon>Actinopterygii</taxon>
        <taxon>Neopterygii</taxon>
        <taxon>Teleostei</taxon>
        <taxon>Ostariophysi</taxon>
        <taxon>Cypriniformes</taxon>
        <taxon>Xenocyprididae</taxon>
        <taxon>Xenocypridinae</taxon>
        <taxon>Xenocypridinae incertae sedis</taxon>
        <taxon>Anabarilius</taxon>
    </lineage>
</organism>
<dbReference type="AlphaFoldDB" id="A0A3N0YS63"/>
<protein>
    <recommendedName>
        <fullName evidence="4">Activity-regulated cytoskeleton-associated protein</fullName>
    </recommendedName>
</protein>
<dbReference type="OrthoDB" id="8953725at2759"/>
<sequence length="329" mass="37179">MIRWPDGQTSSDADSTFRIGRKKADEDQLQLSRPTNKNCPTADRQLDFKTDLTYSLPDSAPRQRQKLSQCAAVSLETQVEILQAEVSVLQQCLSDSLKLQQSILRRFGPPGDDIPAAPHTQLPPMASSTPYSRVPPGQVPLQGMTTDNVSLRNATCSPQANSADVSNTSRILASVLYQSRLEPPVFAGDGRVSPEDWLQSVNVYRTSLDLTDAQILLELPRFLAKEPKKWFTILDTHVVTWAQFCDFFRKVFLPSDSQEQIMRGILDRIQSPEEPLPTFVAHMLSEFRKLKTPPPEQEQIDLISKHALKKYTLEVHSMEPLFPQSWIFF</sequence>
<evidence type="ECO:0000313" key="2">
    <source>
        <dbReference type="EMBL" id="ROL49049.1"/>
    </source>
</evidence>
<dbReference type="EMBL" id="RJVU01027559">
    <property type="protein sequence ID" value="ROL49049.1"/>
    <property type="molecule type" value="Genomic_DNA"/>
</dbReference>
<feature type="compositionally biased region" description="Polar residues" evidence="1">
    <location>
        <begin position="29"/>
        <end position="39"/>
    </location>
</feature>
<keyword evidence="3" id="KW-1185">Reference proteome</keyword>
<reference evidence="2 3" key="1">
    <citation type="submission" date="2018-10" db="EMBL/GenBank/DDBJ databases">
        <title>Genome assembly for a Yunnan-Guizhou Plateau 3E fish, Anabarilius grahami (Regan), and its evolutionary and genetic applications.</title>
        <authorList>
            <person name="Jiang W."/>
        </authorList>
    </citation>
    <scope>NUCLEOTIDE SEQUENCE [LARGE SCALE GENOMIC DNA]</scope>
    <source>
        <strain evidence="2">AG-KIZ</strain>
        <tissue evidence="2">Muscle</tissue>
    </source>
</reference>
<feature type="region of interest" description="Disordered" evidence="1">
    <location>
        <begin position="1"/>
        <end position="43"/>
    </location>
</feature>
<gene>
    <name evidence="2" type="ORF">DPX16_16664</name>
</gene>
<name>A0A3N0YS63_ANAGA</name>